<dbReference type="Proteomes" id="UP000764045">
    <property type="component" value="Unassembled WGS sequence"/>
</dbReference>
<comment type="caution">
    <text evidence="1">The sequence shown here is derived from an EMBL/GenBank/DDBJ whole genome shotgun (WGS) entry which is preliminary data.</text>
</comment>
<dbReference type="PANTHER" id="PTHR34472">
    <property type="entry name" value="SULFUR CARRIER PROTEIN THIS"/>
    <property type="match status" value="1"/>
</dbReference>
<dbReference type="NCBIfam" id="TIGR01683">
    <property type="entry name" value="thiS"/>
    <property type="match status" value="1"/>
</dbReference>
<dbReference type="CDD" id="cd00565">
    <property type="entry name" value="Ubl_ThiS"/>
    <property type="match status" value="1"/>
</dbReference>
<dbReference type="InterPro" id="IPR010035">
    <property type="entry name" value="Thi_S"/>
</dbReference>
<dbReference type="InterPro" id="IPR016155">
    <property type="entry name" value="Mopterin_synth/thiamin_S_b"/>
</dbReference>
<sequence length="66" mass="6861">MNVKINNEPAVLADGTTLAQLAAERNLPDRGVAVAVGNAMVPRAEWAGRTLVEGDDIVILKAFCGG</sequence>
<keyword evidence="2" id="KW-1185">Reference proteome</keyword>
<dbReference type="PANTHER" id="PTHR34472:SF1">
    <property type="entry name" value="SULFUR CARRIER PROTEIN THIS"/>
    <property type="match status" value="1"/>
</dbReference>
<dbReference type="Gene3D" id="3.10.20.30">
    <property type="match status" value="1"/>
</dbReference>
<dbReference type="InterPro" id="IPR012675">
    <property type="entry name" value="Beta-grasp_dom_sf"/>
</dbReference>
<dbReference type="SUPFAM" id="SSF54285">
    <property type="entry name" value="MoaD/ThiS"/>
    <property type="match status" value="1"/>
</dbReference>
<evidence type="ECO:0000313" key="2">
    <source>
        <dbReference type="Proteomes" id="UP000764045"/>
    </source>
</evidence>
<name>A0A938WL70_9BACT</name>
<dbReference type="RefSeq" id="WP_205108494.1">
    <property type="nucleotide sequence ID" value="NZ_CAWUJD010000001.1"/>
</dbReference>
<organism evidence="1 2">
    <name type="scientific">Marseilla massiliensis</name>
    <dbReference type="NCBI Taxonomy" id="1841864"/>
    <lineage>
        <taxon>Bacteria</taxon>
        <taxon>Pseudomonadati</taxon>
        <taxon>Bacteroidota</taxon>
        <taxon>Bacteroidia</taxon>
        <taxon>Bacteroidales</taxon>
        <taxon>Prevotellaceae</taxon>
        <taxon>Marseilla</taxon>
    </lineage>
</organism>
<gene>
    <name evidence="1" type="primary">thiS</name>
    <name evidence="1" type="ORF">H6B30_04910</name>
</gene>
<dbReference type="AlphaFoldDB" id="A0A938WL70"/>
<dbReference type="EMBL" id="JACJJL010000006">
    <property type="protein sequence ID" value="MBM6661099.1"/>
    <property type="molecule type" value="Genomic_DNA"/>
</dbReference>
<protein>
    <submittedName>
        <fullName evidence="1">Sulfur carrier protein ThiS</fullName>
    </submittedName>
</protein>
<reference evidence="1 2" key="1">
    <citation type="journal article" date="2021" name="Sci. Rep.">
        <title>The distribution of antibiotic resistance genes in chicken gut microbiota commensals.</title>
        <authorList>
            <person name="Juricova H."/>
            <person name="Matiasovicova J."/>
            <person name="Kubasova T."/>
            <person name="Cejkova D."/>
            <person name="Rychlik I."/>
        </authorList>
    </citation>
    <scope>NUCLEOTIDE SEQUENCE [LARGE SCALE GENOMIC DNA]</scope>
    <source>
        <strain evidence="1 2">An819</strain>
    </source>
</reference>
<proteinExistence type="predicted"/>
<dbReference type="InterPro" id="IPR003749">
    <property type="entry name" value="ThiS/MoaD-like"/>
</dbReference>
<dbReference type="Pfam" id="PF02597">
    <property type="entry name" value="ThiS"/>
    <property type="match status" value="1"/>
</dbReference>
<accession>A0A938WL70</accession>
<evidence type="ECO:0000313" key="1">
    <source>
        <dbReference type="EMBL" id="MBM6661099.1"/>
    </source>
</evidence>